<sequence>MVQGIIIPADNTAPLRTDALDSLEDFQRAVGGWIEAVDIPDLGVTMYVNEEGLIRDLPFNRRATFLWRFNVPEARDARLVEDVAVVGLTDDEGESTDLPSEIRQRLLEPGVYRVRSRELDGNRWHEEPVYRDDYFETVIWAALLQEMSRALEVEIERVEACSDEGEQPRRKRRPLCMVAASSLAELEITPQPSTLHRSPGRRSAPRQ</sequence>
<comment type="caution">
    <text evidence="3">The sequence shown here is derived from an EMBL/GenBank/DDBJ whole genome shotgun (WGS) entry which is preliminary data.</text>
</comment>
<dbReference type="InterPro" id="IPR024559">
    <property type="entry name" value="DUF3846"/>
</dbReference>
<organism evidence="3 4">
    <name type="scientific">Microbacterium phycohabitans</name>
    <dbReference type="NCBI Taxonomy" id="3075993"/>
    <lineage>
        <taxon>Bacteria</taxon>
        <taxon>Bacillati</taxon>
        <taxon>Actinomycetota</taxon>
        <taxon>Actinomycetes</taxon>
        <taxon>Micrococcales</taxon>
        <taxon>Microbacteriaceae</taxon>
        <taxon>Microbacterium</taxon>
    </lineage>
</organism>
<gene>
    <name evidence="3" type="ORF">RWH44_12270</name>
</gene>
<feature type="compositionally biased region" description="Basic residues" evidence="1">
    <location>
        <begin position="198"/>
        <end position="207"/>
    </location>
</feature>
<feature type="region of interest" description="Disordered" evidence="1">
    <location>
        <begin position="187"/>
        <end position="207"/>
    </location>
</feature>
<dbReference type="RefSeq" id="WP_316004788.1">
    <property type="nucleotide sequence ID" value="NZ_JAWDIT010000004.1"/>
</dbReference>
<name>A0ABU3SNQ1_9MICO</name>
<evidence type="ECO:0000313" key="4">
    <source>
        <dbReference type="Proteomes" id="UP001261125"/>
    </source>
</evidence>
<protein>
    <submittedName>
        <fullName evidence="3">DUF3846 domain-containing protein</fullName>
    </submittedName>
</protein>
<accession>A0ABU3SNQ1</accession>
<evidence type="ECO:0000259" key="2">
    <source>
        <dbReference type="Pfam" id="PF12957"/>
    </source>
</evidence>
<feature type="domain" description="DUF3846" evidence="2">
    <location>
        <begin position="6"/>
        <end position="107"/>
    </location>
</feature>
<evidence type="ECO:0000313" key="3">
    <source>
        <dbReference type="EMBL" id="MDU0346472.1"/>
    </source>
</evidence>
<evidence type="ECO:0000256" key="1">
    <source>
        <dbReference type="SAM" id="MobiDB-lite"/>
    </source>
</evidence>
<dbReference type="Pfam" id="PF12957">
    <property type="entry name" value="DUF3846"/>
    <property type="match status" value="1"/>
</dbReference>
<keyword evidence="4" id="KW-1185">Reference proteome</keyword>
<reference evidence="3 4" key="1">
    <citation type="submission" date="2023-09" db="EMBL/GenBank/DDBJ databases">
        <title>Microbacterium fusihabitans sp. nov., Microbacterium phycihabitans sp. nov., and Microbacterium cervinum sp. nov., isolated from dried seaweeds of beach.</title>
        <authorList>
            <person name="Lee S.D."/>
        </authorList>
    </citation>
    <scope>NUCLEOTIDE SEQUENCE [LARGE SCALE GENOMIC DNA]</scope>
    <source>
        <strain evidence="3 4">KSW2-29</strain>
    </source>
</reference>
<dbReference type="Proteomes" id="UP001261125">
    <property type="component" value="Unassembled WGS sequence"/>
</dbReference>
<proteinExistence type="predicted"/>
<dbReference type="EMBL" id="JAWDIT010000004">
    <property type="protein sequence ID" value="MDU0346472.1"/>
    <property type="molecule type" value="Genomic_DNA"/>
</dbReference>